<evidence type="ECO:0000256" key="4">
    <source>
        <dbReference type="ARBA" id="ARBA00022692"/>
    </source>
</evidence>
<dbReference type="HAMAP" id="MF_00275">
    <property type="entry name" value="KdpA"/>
    <property type="match status" value="1"/>
</dbReference>
<feature type="transmembrane region" description="Helical" evidence="9">
    <location>
        <begin position="372"/>
        <end position="392"/>
    </location>
</feature>
<feature type="transmembrane region" description="Helical" evidence="9">
    <location>
        <begin position="523"/>
        <end position="545"/>
    </location>
</feature>
<keyword evidence="7 9" id="KW-0406">Ion transport</keyword>
<feature type="transmembrane region" description="Helical" evidence="9">
    <location>
        <begin position="483"/>
        <end position="503"/>
    </location>
</feature>
<dbReference type="RefSeq" id="WP_093842646.1">
    <property type="nucleotide sequence ID" value="NZ_FPAB01000003.1"/>
</dbReference>
<dbReference type="Proteomes" id="UP000198873">
    <property type="component" value="Unassembled WGS sequence"/>
</dbReference>
<dbReference type="InterPro" id="IPR004623">
    <property type="entry name" value="KdpA"/>
</dbReference>
<keyword evidence="6 9" id="KW-1133">Transmembrane helix</keyword>
<dbReference type="GO" id="GO:0008556">
    <property type="term" value="F:P-type potassium transmembrane transporter activity"/>
    <property type="evidence" value="ECO:0007669"/>
    <property type="project" value="InterPro"/>
</dbReference>
<dbReference type="GO" id="GO:0030955">
    <property type="term" value="F:potassium ion binding"/>
    <property type="evidence" value="ECO:0007669"/>
    <property type="project" value="UniProtKB-UniRule"/>
</dbReference>
<keyword evidence="1 9" id="KW-0813">Transport</keyword>
<reference evidence="11" key="1">
    <citation type="submission" date="2016-10" db="EMBL/GenBank/DDBJ databases">
        <authorList>
            <person name="Varghese N."/>
            <person name="Submissions S."/>
        </authorList>
    </citation>
    <scope>NUCLEOTIDE SEQUENCE [LARGE SCALE GENOMIC DNA]</scope>
    <source>
        <strain evidence="11">CGMCC 4.7047</strain>
    </source>
</reference>
<evidence type="ECO:0000256" key="3">
    <source>
        <dbReference type="ARBA" id="ARBA00022538"/>
    </source>
</evidence>
<evidence type="ECO:0000256" key="2">
    <source>
        <dbReference type="ARBA" id="ARBA00022475"/>
    </source>
</evidence>
<dbReference type="AlphaFoldDB" id="A0A1I6RI29"/>
<dbReference type="STRING" id="1176198.SAMN05444716_10398"/>
<keyword evidence="5 9" id="KW-0630">Potassium</keyword>
<dbReference type="PIRSF" id="PIRSF001294">
    <property type="entry name" value="K_ATPaseA"/>
    <property type="match status" value="1"/>
</dbReference>
<dbReference type="NCBIfam" id="TIGR00680">
    <property type="entry name" value="kdpA"/>
    <property type="match status" value="1"/>
</dbReference>
<evidence type="ECO:0000256" key="7">
    <source>
        <dbReference type="ARBA" id="ARBA00023065"/>
    </source>
</evidence>
<keyword evidence="11" id="KW-1185">Reference proteome</keyword>
<evidence type="ECO:0000313" key="10">
    <source>
        <dbReference type="EMBL" id="SFS64401.1"/>
    </source>
</evidence>
<name>A0A1I6RI29_9ACTN</name>
<dbReference type="Pfam" id="PF03814">
    <property type="entry name" value="KdpA"/>
    <property type="match status" value="1"/>
</dbReference>
<dbReference type="EMBL" id="FPAB01000003">
    <property type="protein sequence ID" value="SFS64401.1"/>
    <property type="molecule type" value="Genomic_DNA"/>
</dbReference>
<comment type="caution">
    <text evidence="9">Lacks conserved residue(s) required for the propagation of feature annotation.</text>
</comment>
<feature type="transmembrane region" description="Helical" evidence="9">
    <location>
        <begin position="176"/>
        <end position="197"/>
    </location>
</feature>
<feature type="transmembrane region" description="Helical" evidence="9">
    <location>
        <begin position="281"/>
        <end position="300"/>
    </location>
</feature>
<dbReference type="PANTHER" id="PTHR30607">
    <property type="entry name" value="POTASSIUM-TRANSPORTING ATPASE A CHAIN"/>
    <property type="match status" value="1"/>
</dbReference>
<comment type="subcellular location">
    <subcellularLocation>
        <location evidence="9">Cell membrane</location>
        <topology evidence="9">Multi-pass membrane protein</topology>
    </subcellularLocation>
</comment>
<comment type="similarity">
    <text evidence="9">Belongs to the KdpA family.</text>
</comment>
<protein>
    <recommendedName>
        <fullName evidence="9">Potassium-transporting ATPase potassium-binding subunit</fullName>
    </recommendedName>
    <alternativeName>
        <fullName evidence="9">ATP phosphohydrolase [potassium-transporting] A chain</fullName>
    </alternativeName>
    <alternativeName>
        <fullName evidence="9">Potassium-binding and translocating subunit A</fullName>
    </alternativeName>
    <alternativeName>
        <fullName evidence="9">Potassium-translocating ATPase A chain</fullName>
    </alternativeName>
</protein>
<keyword evidence="2 9" id="KW-1003">Cell membrane</keyword>
<keyword evidence="4 9" id="KW-0812">Transmembrane</keyword>
<feature type="transmembrane region" description="Helical" evidence="9">
    <location>
        <begin position="252"/>
        <end position="269"/>
    </location>
</feature>
<dbReference type="PANTHER" id="PTHR30607:SF2">
    <property type="entry name" value="POTASSIUM-TRANSPORTING ATPASE POTASSIUM-BINDING SUBUNIT"/>
    <property type="match status" value="1"/>
</dbReference>
<evidence type="ECO:0000256" key="6">
    <source>
        <dbReference type="ARBA" id="ARBA00022989"/>
    </source>
</evidence>
<gene>
    <name evidence="9" type="primary">kdpA</name>
    <name evidence="10" type="ORF">SAMN05444716_10398</name>
</gene>
<evidence type="ECO:0000256" key="1">
    <source>
        <dbReference type="ARBA" id="ARBA00022448"/>
    </source>
</evidence>
<comment type="subunit">
    <text evidence="9">The system is composed of three essential subunits: KdpA, KdpB and KdpC.</text>
</comment>
<dbReference type="GO" id="GO:0005886">
    <property type="term" value="C:plasma membrane"/>
    <property type="evidence" value="ECO:0007669"/>
    <property type="project" value="UniProtKB-SubCell"/>
</dbReference>
<comment type="function">
    <text evidence="9">Part of the high-affinity ATP-driven potassium transport (or Kdp) system, which catalyzes the hydrolysis of ATP coupled with the electrogenic transport of potassium into the cytoplasm. This subunit binds the extracellular potassium ions and delivers the ions to the membrane domain of KdpB through an intramembrane tunnel.</text>
</comment>
<evidence type="ECO:0000256" key="9">
    <source>
        <dbReference type="HAMAP-Rule" id="MF_00275"/>
    </source>
</evidence>
<feature type="transmembrane region" description="Helical" evidence="9">
    <location>
        <begin position="137"/>
        <end position="155"/>
    </location>
</feature>
<proteinExistence type="inferred from homology"/>
<feature type="transmembrane region" description="Helical" evidence="9">
    <location>
        <begin position="413"/>
        <end position="432"/>
    </location>
</feature>
<accession>A0A1I6RI29</accession>
<sequence length="553" mass="56804">MPDAGAGLLGIGALLLLLALAHVPLGNHLARVYTSERHLGAERLVYRIARVDPRADQRWTAYALSLLAFSAVSALLLYALLRLQGVLPLAQGHDGMHPSGAFNTAVAFVSNTDWQWYAGENTLGPLVQMAGLAVQNVLSAAVGLSVAVALIRGFTRSRTDRLGNFWVDLVRGTVRVLLPLAVLAAVVLAACGVVQNFHAAREITTLGGGTQALTGGPVASQEAVKLLGSNGGGYYGANSAHPYENPTPFSNFFQIFLLLLIPSALPRAFGRMTGSPRHGLAVLAAMGVLWAAGLAAVTAAEAAHGGQVPQAVGAATEGKEWRFGVWDSALFAASTTGTSTGATDARHDSFTPLGGGALLAAMLLGEVAPGGVGAGLYGMLVLAMLAVFLAGLMVGRTPEYLGKKLRPKEITLLALYVLVMPVTVLAGTGLALGFPEPRATLLAGPPHGLSEALYAFASAANNNGSAFAGLGADTVFWQTGLGLAMLIGRYLPMVVVLGLAGSLAGQQHTPTGTGTLPAHTPLFTGLLVTVTVVVAGLTFFPVLALGPLAEGLR</sequence>
<feature type="transmembrane region" description="Helical" evidence="9">
    <location>
        <begin position="59"/>
        <end position="80"/>
    </location>
</feature>
<evidence type="ECO:0000313" key="11">
    <source>
        <dbReference type="Proteomes" id="UP000198873"/>
    </source>
</evidence>
<organism evidence="10 11">
    <name type="scientific">Streptomyces harbinensis</name>
    <dbReference type="NCBI Taxonomy" id="1176198"/>
    <lineage>
        <taxon>Bacteria</taxon>
        <taxon>Bacillati</taxon>
        <taxon>Actinomycetota</taxon>
        <taxon>Actinomycetes</taxon>
        <taxon>Kitasatosporales</taxon>
        <taxon>Streptomycetaceae</taxon>
        <taxon>Streptomyces</taxon>
    </lineage>
</organism>
<evidence type="ECO:0000256" key="5">
    <source>
        <dbReference type="ARBA" id="ARBA00022958"/>
    </source>
</evidence>
<evidence type="ECO:0000256" key="8">
    <source>
        <dbReference type="ARBA" id="ARBA00023136"/>
    </source>
</evidence>
<keyword evidence="8 9" id="KW-0472">Membrane</keyword>
<keyword evidence="3 9" id="KW-0633">Potassium transport</keyword>